<reference evidence="2" key="2">
    <citation type="submission" date="2014-06" db="EMBL/GenBank/DDBJ databases">
        <title>The complete genome of Blastobotrys (Arxula) adeninivorans LS3 - a yeast of biotechnological interest.</title>
        <authorList>
            <person name="Kunze G."/>
            <person name="Gaillardin C."/>
            <person name="Czernicka M."/>
            <person name="Durrens P."/>
            <person name="Martin T."/>
            <person name="Boer E."/>
            <person name="Gabaldon T."/>
            <person name="Cruz J."/>
            <person name="Talla E."/>
            <person name="Marck C."/>
            <person name="Goffeau A."/>
            <person name="Barbe V."/>
            <person name="Baret P."/>
            <person name="Baronian K."/>
            <person name="Beier S."/>
            <person name="Bleykasten C."/>
            <person name="Bode R."/>
            <person name="Casaregola S."/>
            <person name="Despons L."/>
            <person name="Fairhead C."/>
            <person name="Giersberg M."/>
            <person name="Gierski P."/>
            <person name="Hahnel U."/>
            <person name="Hartmann A."/>
            <person name="Jankowska D."/>
            <person name="Jubin C."/>
            <person name="Jung P."/>
            <person name="Lafontaine I."/>
            <person name="Leh-Louis V."/>
            <person name="Lemaire M."/>
            <person name="Marcet-Houben M."/>
            <person name="Mascher M."/>
            <person name="Morel G."/>
            <person name="Richard G.-F."/>
            <person name="Riechen J."/>
            <person name="Sacerdot C."/>
            <person name="Sarkar A."/>
            <person name="Savel G."/>
            <person name="Schacherer J."/>
            <person name="Sherman D."/>
            <person name="Straub M.-L."/>
            <person name="Stein N."/>
            <person name="Thierry A."/>
            <person name="Trautwein-Schult A."/>
            <person name="Westhof E."/>
            <person name="Worch S."/>
            <person name="Dujon B."/>
            <person name="Souciet J.-L."/>
            <person name="Wincker P."/>
            <person name="Scholz U."/>
            <person name="Neuveglise N."/>
        </authorList>
    </citation>
    <scope>NUCLEOTIDE SEQUENCE</scope>
    <source>
        <strain evidence="2">LS3</strain>
    </source>
</reference>
<dbReference type="SUPFAM" id="SSF53697">
    <property type="entry name" value="SIS domain"/>
    <property type="match status" value="1"/>
</dbReference>
<dbReference type="Pfam" id="PF01380">
    <property type="entry name" value="SIS"/>
    <property type="match status" value="1"/>
</dbReference>
<dbReference type="AlphaFoldDB" id="A0A060SX16"/>
<reference evidence="2" key="1">
    <citation type="submission" date="2014-02" db="EMBL/GenBank/DDBJ databases">
        <authorList>
            <person name="Genoscope - CEA"/>
        </authorList>
    </citation>
    <scope>NUCLEOTIDE SEQUENCE</scope>
    <source>
        <strain evidence="2">LS3</strain>
    </source>
</reference>
<dbReference type="PANTHER" id="PTHR38418">
    <property type="entry name" value="SUGAR ISOMERASE, KPSF/GUTQ (AFU_ORTHOLOGUE AFUA_6G08860)"/>
    <property type="match status" value="1"/>
</dbReference>
<dbReference type="PhylomeDB" id="A0A060SX16"/>
<dbReference type="GO" id="GO:0097367">
    <property type="term" value="F:carbohydrate derivative binding"/>
    <property type="evidence" value="ECO:0007669"/>
    <property type="project" value="InterPro"/>
</dbReference>
<sequence>MITPPAEVSTAILASAHAVIKGQAAALEFLSKVYDGDEVVREQFVNALQILYNCILGNGKIVWSAIGKSYKIADKISATMNSLNVQSVCLHPQDALHGDLGILRQSTDVLVMITSSGNTPELLNLLGHVPKGVRTICLTCTPDSPLGRRADCVLSAQIPPDLSETRLYGLAAPTVTTTACLVVGDALAITLSEMIERDLAERKRCFGRVHPGGAIGMDYNKDSSSTAESMGVITNLDTCTGIDLLRACAGNKLVAVGQRVLRTEDILAVERDCGSWDECIARLKQM</sequence>
<organism evidence="2">
    <name type="scientific">Blastobotrys adeninivorans</name>
    <name type="common">Yeast</name>
    <name type="synonym">Arxula adeninivorans</name>
    <dbReference type="NCBI Taxonomy" id="409370"/>
    <lineage>
        <taxon>Eukaryota</taxon>
        <taxon>Fungi</taxon>
        <taxon>Dikarya</taxon>
        <taxon>Ascomycota</taxon>
        <taxon>Saccharomycotina</taxon>
        <taxon>Dipodascomycetes</taxon>
        <taxon>Dipodascales</taxon>
        <taxon>Trichomonascaceae</taxon>
        <taxon>Blastobotrys</taxon>
    </lineage>
</organism>
<protein>
    <submittedName>
        <fullName evidence="2">ARAD1A05170p</fullName>
    </submittedName>
</protein>
<evidence type="ECO:0000259" key="1">
    <source>
        <dbReference type="PROSITE" id="PS51464"/>
    </source>
</evidence>
<feature type="domain" description="SIS" evidence="1">
    <location>
        <begin position="51"/>
        <end position="197"/>
    </location>
</feature>
<dbReference type="PANTHER" id="PTHR38418:SF2">
    <property type="entry name" value="SUGAR ISOMERASE, KPSF_GUTQ (AFU_ORTHOLOGUE AFUA_6G08860)"/>
    <property type="match status" value="1"/>
</dbReference>
<dbReference type="PROSITE" id="PS51464">
    <property type="entry name" value="SIS"/>
    <property type="match status" value="1"/>
</dbReference>
<dbReference type="Gene3D" id="3.40.50.10490">
    <property type="entry name" value="Glucose-6-phosphate isomerase like protein, domain 1"/>
    <property type="match status" value="1"/>
</dbReference>
<name>A0A060SX16_BLAAD</name>
<gene>
    <name evidence="2" type="ORF">GNLVRS02_ARAD1A05170g</name>
</gene>
<proteinExistence type="predicted"/>
<dbReference type="InterPro" id="IPR001347">
    <property type="entry name" value="SIS_dom"/>
</dbReference>
<dbReference type="InterPro" id="IPR046348">
    <property type="entry name" value="SIS_dom_sf"/>
</dbReference>
<dbReference type="GO" id="GO:1901135">
    <property type="term" value="P:carbohydrate derivative metabolic process"/>
    <property type="evidence" value="ECO:0007669"/>
    <property type="project" value="InterPro"/>
</dbReference>
<dbReference type="EMBL" id="HG937691">
    <property type="protein sequence ID" value="CDP33248.1"/>
    <property type="molecule type" value="Genomic_DNA"/>
</dbReference>
<accession>A0A060SX16</accession>
<evidence type="ECO:0000313" key="2">
    <source>
        <dbReference type="EMBL" id="CDP33248.1"/>
    </source>
</evidence>